<sequence length="481" mass="51858">MMRVKGWLGSEAPGRVIPFPGRARVQEAVPQTSRLSRDLRLAAVPVAYAGRRAAGYGKRLLGKPAAEIDRDIQLRTAEHLVEVLGDLKGCLAKLGQMAAVFRSAVPLAPAAFGEIAGETLSRLQDSAPPMMPALVEQVMARNLGPSWRNQFREFTDRAAAAASLGQVHRAVWHDGRDVAVKIMYPGAREAVASDLRQLRSMSGLIGAVMPGADVCAVIEMVCAVVDGELDYRLEAANQQRCADLLRDDPEFLVPDVVMVADEVLISDWLDGAALTRVVATGTAEERGRAGLTVFRFLETVADRGGILYSDVHPGNFLLLPDGRLGVVDFGAVGGYPPDFRATVADIAEALLNGTPADLEDALRAHGFVHPGTAFDAEELLRIATPFIQVVLRDDFHMSTDWLRDQVTDIAAISLSNVFRQMTLPPALIPLARKAGTTVGTLSLLGTDGIRGELLSWYPEIGDAVRRYEDRVSGPLGFPGLR</sequence>
<evidence type="ECO:0000256" key="1">
    <source>
        <dbReference type="ARBA" id="ARBA00009670"/>
    </source>
</evidence>
<accession>A0A7D6V6E7</accession>
<dbReference type="InterPro" id="IPR011009">
    <property type="entry name" value="Kinase-like_dom_sf"/>
</dbReference>
<dbReference type="Proteomes" id="UP000515512">
    <property type="component" value="Chromosome"/>
</dbReference>
<dbReference type="SUPFAM" id="SSF56112">
    <property type="entry name" value="Protein kinase-like (PK-like)"/>
    <property type="match status" value="1"/>
</dbReference>
<proteinExistence type="inferred from homology"/>
<dbReference type="EMBL" id="CP059399">
    <property type="protein sequence ID" value="QLY28692.1"/>
    <property type="molecule type" value="Genomic_DNA"/>
</dbReference>
<evidence type="ECO:0000313" key="6">
    <source>
        <dbReference type="EMBL" id="QLY28692.1"/>
    </source>
</evidence>
<keyword evidence="4" id="KW-0067">ATP-binding</keyword>
<keyword evidence="7" id="KW-1185">Reference proteome</keyword>
<organism evidence="6 7">
    <name type="scientific">Nocardia huaxiensis</name>
    <dbReference type="NCBI Taxonomy" id="2755382"/>
    <lineage>
        <taxon>Bacteria</taxon>
        <taxon>Bacillati</taxon>
        <taxon>Actinomycetota</taxon>
        <taxon>Actinomycetes</taxon>
        <taxon>Mycobacteriales</taxon>
        <taxon>Nocardiaceae</taxon>
        <taxon>Nocardia</taxon>
    </lineage>
</organism>
<dbReference type="InterPro" id="IPR051409">
    <property type="entry name" value="Atypical_kinase_ADCK"/>
</dbReference>
<keyword evidence="6" id="KW-0418">Kinase</keyword>
<dbReference type="Pfam" id="PF03109">
    <property type="entry name" value="ABC1"/>
    <property type="match status" value="1"/>
</dbReference>
<evidence type="ECO:0000256" key="4">
    <source>
        <dbReference type="ARBA" id="ARBA00022840"/>
    </source>
</evidence>
<gene>
    <name evidence="6" type="ORF">H0264_25585</name>
</gene>
<feature type="domain" description="ABC1 atypical kinase-like" evidence="5">
    <location>
        <begin position="122"/>
        <end position="353"/>
    </location>
</feature>
<name>A0A7D6V6E7_9NOCA</name>
<keyword evidence="3" id="KW-0547">Nucleotide-binding</keyword>
<dbReference type="PANTHER" id="PTHR43851">
    <property type="match status" value="1"/>
</dbReference>
<dbReference type="GO" id="GO:0005524">
    <property type="term" value="F:ATP binding"/>
    <property type="evidence" value="ECO:0007669"/>
    <property type="project" value="UniProtKB-KW"/>
</dbReference>
<dbReference type="CDD" id="cd13970">
    <property type="entry name" value="ABC1_ADCK3"/>
    <property type="match status" value="1"/>
</dbReference>
<dbReference type="AlphaFoldDB" id="A0A7D6V6E7"/>
<reference evidence="6 7" key="1">
    <citation type="submission" date="2020-07" db="EMBL/GenBank/DDBJ databases">
        <authorList>
            <person name="Zhuang K."/>
            <person name="Ran Y."/>
        </authorList>
    </citation>
    <scope>NUCLEOTIDE SEQUENCE [LARGE SCALE GENOMIC DNA]</scope>
    <source>
        <strain evidence="6 7">WCH-YHL-001</strain>
    </source>
</reference>
<protein>
    <submittedName>
        <fullName evidence="6">AarF/ABC1/UbiB kinase family protein</fullName>
    </submittedName>
</protein>
<comment type="similarity">
    <text evidence="1">Belongs to the protein kinase superfamily. ADCK protein kinase family.</text>
</comment>
<evidence type="ECO:0000259" key="5">
    <source>
        <dbReference type="Pfam" id="PF03109"/>
    </source>
</evidence>
<dbReference type="GO" id="GO:0016301">
    <property type="term" value="F:kinase activity"/>
    <property type="evidence" value="ECO:0007669"/>
    <property type="project" value="UniProtKB-KW"/>
</dbReference>
<dbReference type="KEGG" id="nhu:H0264_25585"/>
<evidence type="ECO:0000256" key="3">
    <source>
        <dbReference type="ARBA" id="ARBA00022741"/>
    </source>
</evidence>
<evidence type="ECO:0000256" key="2">
    <source>
        <dbReference type="ARBA" id="ARBA00022679"/>
    </source>
</evidence>
<dbReference type="InterPro" id="IPR034646">
    <property type="entry name" value="ADCK3_dom"/>
</dbReference>
<dbReference type="PANTHER" id="PTHR43851:SF3">
    <property type="entry name" value="COENZYME Q8"/>
    <property type="match status" value="1"/>
</dbReference>
<keyword evidence="2" id="KW-0808">Transferase</keyword>
<dbReference type="InterPro" id="IPR004147">
    <property type="entry name" value="ABC1_dom"/>
</dbReference>
<evidence type="ECO:0000313" key="7">
    <source>
        <dbReference type="Proteomes" id="UP000515512"/>
    </source>
</evidence>